<dbReference type="Proteomes" id="UP000545286">
    <property type="component" value="Unassembled WGS sequence"/>
</dbReference>
<feature type="transmembrane region" description="Helical" evidence="1">
    <location>
        <begin position="96"/>
        <end position="113"/>
    </location>
</feature>
<keyword evidence="1" id="KW-0812">Transmembrane</keyword>
<reference evidence="2 3" key="1">
    <citation type="submission" date="2020-08" db="EMBL/GenBank/DDBJ databases">
        <title>Sequencing the genomes of 1000 actinobacteria strains.</title>
        <authorList>
            <person name="Klenk H.-P."/>
        </authorList>
    </citation>
    <scope>NUCLEOTIDE SEQUENCE [LARGE SCALE GENOMIC DNA]</scope>
    <source>
        <strain evidence="2 3">DSM 20419</strain>
    </source>
</reference>
<protein>
    <recommendedName>
        <fullName evidence="4">DUF4345 domain-containing protein</fullName>
    </recommendedName>
</protein>
<evidence type="ECO:0000313" key="3">
    <source>
        <dbReference type="Proteomes" id="UP000545286"/>
    </source>
</evidence>
<gene>
    <name evidence="2" type="ORF">FHX72_002977</name>
</gene>
<evidence type="ECO:0008006" key="4">
    <source>
        <dbReference type="Google" id="ProtNLM"/>
    </source>
</evidence>
<sequence length="157" mass="16283">MTRTPSTSKDRARSIVRVSAIYGLVVTIGFAFTPTTGLIFSGLGALQASLGLGGELPDADSPSTMMFANLMGGVVTVWALFRICRPSLMAGAADTVARALFSLGMITALAAGATPLVGAMLLLELAWGLVQGIAVITARRARQADEPKLVVSSHAHR</sequence>
<keyword evidence="1" id="KW-0472">Membrane</keyword>
<dbReference type="RefSeq" id="WP_183625971.1">
    <property type="nucleotide sequence ID" value="NZ_JACHWJ010000004.1"/>
</dbReference>
<accession>A0A7W4YH58</accession>
<comment type="caution">
    <text evidence="2">The sequence shown here is derived from an EMBL/GenBank/DDBJ whole genome shotgun (WGS) entry which is preliminary data.</text>
</comment>
<keyword evidence="3" id="KW-1185">Reference proteome</keyword>
<name>A0A7W4YH58_9MICO</name>
<evidence type="ECO:0000256" key="1">
    <source>
        <dbReference type="SAM" id="Phobius"/>
    </source>
</evidence>
<evidence type="ECO:0000313" key="2">
    <source>
        <dbReference type="EMBL" id="MBB2958831.1"/>
    </source>
</evidence>
<organism evidence="2 3">
    <name type="scientific">Pseudoclavibacter helvolus</name>
    <dbReference type="NCBI Taxonomy" id="255205"/>
    <lineage>
        <taxon>Bacteria</taxon>
        <taxon>Bacillati</taxon>
        <taxon>Actinomycetota</taxon>
        <taxon>Actinomycetes</taxon>
        <taxon>Micrococcales</taxon>
        <taxon>Microbacteriaceae</taxon>
        <taxon>Pseudoclavibacter</taxon>
    </lineage>
</organism>
<keyword evidence="1" id="KW-1133">Transmembrane helix</keyword>
<dbReference type="EMBL" id="JACHWJ010000004">
    <property type="protein sequence ID" value="MBB2958831.1"/>
    <property type="molecule type" value="Genomic_DNA"/>
</dbReference>
<proteinExistence type="predicted"/>
<dbReference type="AlphaFoldDB" id="A0A7W4YH58"/>
<feature type="transmembrane region" description="Helical" evidence="1">
    <location>
        <begin position="66"/>
        <end position="84"/>
    </location>
</feature>
<feature type="transmembrane region" description="Helical" evidence="1">
    <location>
        <begin position="21"/>
        <end position="46"/>
    </location>
</feature>